<name>A0A9Y2ETW7_9FIRM</name>
<sequence>MALSNVNINIINGGLGIQPGTGTGIICKVGVSSLGKENQIMSFTDKDQIKGTIGTGPLSNAIADSLMGGAETIYAVRAAATIDGTFSAIKSVKSGTGNITVSGKPLDAYQVIILVTDTGTLNSAAFQYSTDNGNSYSRRITVPVTGIYELSGTGLVLAFSAGNEDVENSFIANDKYSFTTEAPTASIASINEAIDILLDTNLTYEGIHICGESEKSLWVALATRALEAETKFRYIYFLAEAKSSSEKDINEWMTKRVNESSTFASDRVGVCSAFAKLTDSLTGNIVERNMAGVIAGRISTLKVQESAGKVILGSLPGVVSLLPSGINDGHIEALDTARYITARRYEGLNGFYITEFRLMAEAVSDYQYGEYRRVMDKACKLVRTAGLKFKNYEASDEGIKALQAHLNQPLSIMKGAKEITDGSVTIPAGQDILATSRIRVKIGVQPIGIMRNIDIEIGLVNPFLTGGTE</sequence>
<proteinExistence type="predicted"/>
<evidence type="ECO:0000313" key="1">
    <source>
        <dbReference type="EMBL" id="WIW70610.1"/>
    </source>
</evidence>
<dbReference type="AlphaFoldDB" id="A0A9Y2ETW7"/>
<gene>
    <name evidence="1" type="ORF">P3F81_12100</name>
</gene>
<dbReference type="InterPro" id="IPR019694">
    <property type="entry name" value="Phage_HP1_Orf23"/>
</dbReference>
<reference evidence="1" key="1">
    <citation type="submission" date="2023-03" db="EMBL/GenBank/DDBJ databases">
        <title>Selenobaculum gbiensis gen. nov. sp. nov., a new bacterium isolated from the gut microbiota of IBD patient.</title>
        <authorList>
            <person name="Yeo S."/>
            <person name="Park H."/>
            <person name="Huh C.S."/>
        </authorList>
    </citation>
    <scope>NUCLEOTIDE SEQUENCE</scope>
    <source>
        <strain evidence="1">ICN-92133</strain>
    </source>
</reference>
<organism evidence="1 2">
    <name type="scientific">Selenobaculum gibii</name>
    <dbReference type="NCBI Taxonomy" id="3054208"/>
    <lineage>
        <taxon>Bacteria</taxon>
        <taxon>Bacillati</taxon>
        <taxon>Bacillota</taxon>
        <taxon>Negativicutes</taxon>
        <taxon>Selenomonadales</taxon>
        <taxon>Selenomonadaceae</taxon>
        <taxon>Selenobaculum</taxon>
    </lineage>
</organism>
<protein>
    <submittedName>
        <fullName evidence="1">DUF2586 domain-containing protein</fullName>
    </submittedName>
</protein>
<keyword evidence="2" id="KW-1185">Reference proteome</keyword>
<dbReference type="RefSeq" id="WP_309320447.1">
    <property type="nucleotide sequence ID" value="NZ_CP120678.1"/>
</dbReference>
<dbReference type="Proteomes" id="UP001243623">
    <property type="component" value="Chromosome"/>
</dbReference>
<dbReference type="KEGG" id="sgbi:P3F81_12100"/>
<accession>A0A9Y2ETW7</accession>
<dbReference type="Pfam" id="PF10758">
    <property type="entry name" value="DUF2586"/>
    <property type="match status" value="1"/>
</dbReference>
<evidence type="ECO:0000313" key="2">
    <source>
        <dbReference type="Proteomes" id="UP001243623"/>
    </source>
</evidence>
<dbReference type="EMBL" id="CP120678">
    <property type="protein sequence ID" value="WIW70610.1"/>
    <property type="molecule type" value="Genomic_DNA"/>
</dbReference>